<evidence type="ECO:0000313" key="1">
    <source>
        <dbReference type="EMBL" id="KAI8013009.1"/>
    </source>
</evidence>
<proteinExistence type="predicted"/>
<dbReference type="EMBL" id="CM045761">
    <property type="protein sequence ID" value="KAI8013009.1"/>
    <property type="molecule type" value="Genomic_DNA"/>
</dbReference>
<accession>A0ACC0HJ32</accession>
<protein>
    <submittedName>
        <fullName evidence="1">Uncharacterized protein</fullName>
    </submittedName>
</protein>
<organism evidence="1 2">
    <name type="scientific">Camellia lanceoleosa</name>
    <dbReference type="NCBI Taxonomy" id="1840588"/>
    <lineage>
        <taxon>Eukaryota</taxon>
        <taxon>Viridiplantae</taxon>
        <taxon>Streptophyta</taxon>
        <taxon>Embryophyta</taxon>
        <taxon>Tracheophyta</taxon>
        <taxon>Spermatophyta</taxon>
        <taxon>Magnoliopsida</taxon>
        <taxon>eudicotyledons</taxon>
        <taxon>Gunneridae</taxon>
        <taxon>Pentapetalae</taxon>
        <taxon>asterids</taxon>
        <taxon>Ericales</taxon>
        <taxon>Theaceae</taxon>
        <taxon>Camellia</taxon>
    </lineage>
</organism>
<reference evidence="1 2" key="1">
    <citation type="journal article" date="2022" name="Plant J.">
        <title>Chromosome-level genome of Camellia lanceoleosa provides a valuable resource for understanding genome evolution and self-incompatibility.</title>
        <authorList>
            <person name="Gong W."/>
            <person name="Xiao S."/>
            <person name="Wang L."/>
            <person name="Liao Z."/>
            <person name="Chang Y."/>
            <person name="Mo W."/>
            <person name="Hu G."/>
            <person name="Li W."/>
            <person name="Zhao G."/>
            <person name="Zhu H."/>
            <person name="Hu X."/>
            <person name="Ji K."/>
            <person name="Xiang X."/>
            <person name="Song Q."/>
            <person name="Yuan D."/>
            <person name="Jin S."/>
            <person name="Zhang L."/>
        </authorList>
    </citation>
    <scope>NUCLEOTIDE SEQUENCE [LARGE SCALE GENOMIC DNA]</scope>
    <source>
        <strain evidence="1">SQ_2022a</strain>
    </source>
</reference>
<name>A0ACC0HJ32_9ERIC</name>
<comment type="caution">
    <text evidence="1">The sequence shown here is derived from an EMBL/GenBank/DDBJ whole genome shotgun (WGS) entry which is preliminary data.</text>
</comment>
<keyword evidence="2" id="KW-1185">Reference proteome</keyword>
<dbReference type="Proteomes" id="UP001060215">
    <property type="component" value="Chromosome 4"/>
</dbReference>
<sequence length="381" mass="42570">MASSMPKQLGEFLQEKQEPFILELYLFEKGYVRNNFNSETSSHCCSGNPSRFLKRSACWGGLSKRKKAIPSCSKIVKLPFNKIVSISNQKLRNSVSGERKSSVGETSRSNQQTAESDRFSSAGSTTVYYSCSEIDIEDGPNSLQTDGIAFKLGNVPQEKEIESFNGDAGKTINKELSPVSVLEKITSNEDSPVHDDRKQNAKIPFSKFIVQTSRDKPSCTSGLTASQLLSRSDPSSQYLETKRVLQQSKQLLFDFVRGMVETHAWKDRARQCFLEFPGPEELGKLLCEDMRNWSKLSGNESNTTQLMNSEFAASAAEWSEFGPQVKEIGAEIGDAILEDIINNEIVVDMIELVTENLFLFLPSVQWNGLHKARVGKSLTWM</sequence>
<gene>
    <name evidence="1" type="ORF">LOK49_LG05G03249</name>
</gene>
<evidence type="ECO:0000313" key="2">
    <source>
        <dbReference type="Proteomes" id="UP001060215"/>
    </source>
</evidence>